<dbReference type="PANTHER" id="PTHR43229:SF2">
    <property type="entry name" value="NODULATION PROTEIN J"/>
    <property type="match status" value="1"/>
</dbReference>
<dbReference type="OrthoDB" id="9255971at2"/>
<keyword evidence="2 6" id="KW-0812">Transmembrane</keyword>
<feature type="transmembrane region" description="Helical" evidence="6">
    <location>
        <begin position="250"/>
        <end position="268"/>
    </location>
</feature>
<feature type="transmembrane region" description="Helical" evidence="6">
    <location>
        <begin position="30"/>
        <end position="52"/>
    </location>
</feature>
<feature type="transmembrane region" description="Helical" evidence="6">
    <location>
        <begin position="141"/>
        <end position="167"/>
    </location>
</feature>
<dbReference type="InterPro" id="IPR013525">
    <property type="entry name" value="ABC2_TM"/>
</dbReference>
<evidence type="ECO:0000256" key="1">
    <source>
        <dbReference type="ARBA" id="ARBA00004141"/>
    </source>
</evidence>
<evidence type="ECO:0000256" key="4">
    <source>
        <dbReference type="ARBA" id="ARBA00023136"/>
    </source>
</evidence>
<dbReference type="PROSITE" id="PS51012">
    <property type="entry name" value="ABC_TM2"/>
    <property type="match status" value="1"/>
</dbReference>
<dbReference type="Proteomes" id="UP000189004">
    <property type="component" value="Unassembled WGS sequence"/>
</dbReference>
<feature type="domain" description="ABC transmembrane type-2" evidence="7">
    <location>
        <begin position="28"/>
        <end position="271"/>
    </location>
</feature>
<feature type="transmembrane region" description="Helical" evidence="6">
    <location>
        <begin position="179"/>
        <end position="201"/>
    </location>
</feature>
<evidence type="ECO:0000259" key="7">
    <source>
        <dbReference type="PROSITE" id="PS51012"/>
    </source>
</evidence>
<keyword evidence="5" id="KW-0046">Antibiotic resistance</keyword>
<keyword evidence="6" id="KW-1003">Cell membrane</keyword>
<proteinExistence type="inferred from homology"/>
<dbReference type="PANTHER" id="PTHR43229">
    <property type="entry name" value="NODULATION PROTEIN J"/>
    <property type="match status" value="1"/>
</dbReference>
<keyword evidence="4 6" id="KW-0472">Membrane</keyword>
<evidence type="ECO:0000256" key="3">
    <source>
        <dbReference type="ARBA" id="ARBA00022989"/>
    </source>
</evidence>
<keyword evidence="3 6" id="KW-1133">Transmembrane helix</keyword>
<feature type="transmembrane region" description="Helical" evidence="6">
    <location>
        <begin position="64"/>
        <end position="87"/>
    </location>
</feature>
<dbReference type="InterPro" id="IPR051784">
    <property type="entry name" value="Nod_factor_ABC_transporter"/>
</dbReference>
<gene>
    <name evidence="8" type="ORF">NOSIN_08815</name>
</gene>
<keyword evidence="9" id="KW-1185">Reference proteome</keyword>
<dbReference type="PRINTS" id="PR00164">
    <property type="entry name" value="ABC2TRNSPORT"/>
</dbReference>
<evidence type="ECO:0000256" key="2">
    <source>
        <dbReference type="ARBA" id="ARBA00022692"/>
    </source>
</evidence>
<feature type="transmembrane region" description="Helical" evidence="6">
    <location>
        <begin position="108"/>
        <end position="135"/>
    </location>
</feature>
<dbReference type="AlphaFoldDB" id="A0A1V3C081"/>
<comment type="similarity">
    <text evidence="6">Belongs to the ABC-2 integral membrane protein family.</text>
</comment>
<protein>
    <recommendedName>
        <fullName evidence="6">Transport permease protein</fullName>
    </recommendedName>
</protein>
<evidence type="ECO:0000256" key="6">
    <source>
        <dbReference type="RuleBase" id="RU361157"/>
    </source>
</evidence>
<dbReference type="InterPro" id="IPR047817">
    <property type="entry name" value="ABC2_TM_bact-type"/>
</dbReference>
<evidence type="ECO:0000256" key="5">
    <source>
        <dbReference type="ARBA" id="ARBA00023251"/>
    </source>
</evidence>
<dbReference type="STRING" id="501010.NOSIN_08815"/>
<evidence type="ECO:0000313" key="9">
    <source>
        <dbReference type="Proteomes" id="UP000189004"/>
    </source>
</evidence>
<dbReference type="InterPro" id="IPR000412">
    <property type="entry name" value="ABC_2_transport"/>
</dbReference>
<keyword evidence="6" id="KW-0813">Transport</keyword>
<dbReference type="GO" id="GO:0140359">
    <property type="term" value="F:ABC-type transporter activity"/>
    <property type="evidence" value="ECO:0007669"/>
    <property type="project" value="InterPro"/>
</dbReference>
<organism evidence="8 9">
    <name type="scientific">Nocardiopsis sinuspersici</name>
    <dbReference type="NCBI Taxonomy" id="501010"/>
    <lineage>
        <taxon>Bacteria</taxon>
        <taxon>Bacillati</taxon>
        <taxon>Actinomycetota</taxon>
        <taxon>Actinomycetes</taxon>
        <taxon>Streptosporangiales</taxon>
        <taxon>Nocardiopsidaceae</taxon>
        <taxon>Nocardiopsis</taxon>
    </lineage>
</organism>
<dbReference type="Pfam" id="PF01061">
    <property type="entry name" value="ABC2_membrane"/>
    <property type="match status" value="1"/>
</dbReference>
<evidence type="ECO:0000313" key="8">
    <source>
        <dbReference type="EMBL" id="OOC53889.1"/>
    </source>
</evidence>
<name>A0A1V3C081_9ACTN</name>
<sequence length="322" mass="33838">MAVRLDAEARVVAAVWRREITTLLRGRLRLVLGLAQPMLLLATLGIGLGAIVSDGGSGVGYVTFLFPGVMVMAVQSPALATGASILGDRELGFLRGMLMAPVRRESLLLGKVLAGTTAATCHGAVLLAFAGAAGVPYDPALFTSLVAVLVPASFALTSLGTLLAVCLPGPRTFQATTGLILGPLVLLSGVFFPLSVLPAWLTVVTALNPLTHAVEAARHTLTAHLPAAASDTLFANLRVWGLRPSTVEELVALTCFGALCLFLAVRRFSRPDQQEHPSAHRPPGHGAPARSCERRWLCLLHRNAGRRGLRHRLALGHHAGPA</sequence>
<comment type="caution">
    <text evidence="8">The sequence shown here is derived from an EMBL/GenBank/DDBJ whole genome shotgun (WGS) entry which is preliminary data.</text>
</comment>
<dbReference type="GO" id="GO:0046677">
    <property type="term" value="P:response to antibiotic"/>
    <property type="evidence" value="ECO:0007669"/>
    <property type="project" value="UniProtKB-KW"/>
</dbReference>
<comment type="subcellular location">
    <subcellularLocation>
        <location evidence="6">Cell membrane</location>
        <topology evidence="6">Multi-pass membrane protein</topology>
    </subcellularLocation>
    <subcellularLocation>
        <location evidence="1">Membrane</location>
        <topology evidence="1">Multi-pass membrane protein</topology>
    </subcellularLocation>
</comment>
<reference evidence="9" key="1">
    <citation type="submission" date="2016-08" db="EMBL/GenBank/DDBJ databases">
        <authorList>
            <person name="Tokovenko B."/>
            <person name="Kalinowski J."/>
        </authorList>
    </citation>
    <scope>NUCLEOTIDE SEQUENCE [LARGE SCALE GENOMIC DNA]</scope>
    <source>
        <strain evidence="9">UTMC102</strain>
    </source>
</reference>
<dbReference type="GO" id="GO:0043190">
    <property type="term" value="C:ATP-binding cassette (ABC) transporter complex"/>
    <property type="evidence" value="ECO:0007669"/>
    <property type="project" value="InterPro"/>
</dbReference>
<accession>A0A1V3C081</accession>
<dbReference type="EMBL" id="MCOK01000001">
    <property type="protein sequence ID" value="OOC53889.1"/>
    <property type="molecule type" value="Genomic_DNA"/>
</dbReference>